<comment type="caution">
    <text evidence="4">The sequence shown here is derived from an EMBL/GenBank/DDBJ whole genome shotgun (WGS) entry which is preliminary data.</text>
</comment>
<feature type="repeat" description="ANK" evidence="3">
    <location>
        <begin position="204"/>
        <end position="236"/>
    </location>
</feature>
<dbReference type="InterPro" id="IPR036047">
    <property type="entry name" value="F-box-like_dom_sf"/>
</dbReference>
<sequence length="807" mass="87460">MPGTCCENTTSESRKSLLCLPDELLLCIGEELSPRSLNALIRTSRRLYFTLRASIYTAALREHGHTFNLANTFKSCARTGNLTAIKNLKDYLESSNLQHYSVKYGWFPVAQEAASHGHGDVLRFLLDLDVSCDPWEMGTLMSGAIANHHVKVVEALIDAGFDVSSPRDLFYCPLTQAAMAYDGDPTTVQLLCERGAYKYATDDDGEIVLHRLARHGFFDMIQFFLDLGILVDAQDIDGKSPLFLAIEGQHHSSVALLLSRGASVSIRDGAGFNPLHWACMQQATSAASIIRLLLDHGADPNERSGTNKTPLHLATSRGRGGDRDSIKVLLAAGADCRAIVDENDNTTPLQNVMAWGYHQHPNISLLMDAGAADNPMQNFRTMIVLAIRHGLFDFAKKLISSGLDPEEMPIFLAQRPLIEAACPGHEEMLKYLLTKIHDVNWKSPAGDTALMRAAASHAGPETIQLLLLHNAHADSTDSRGWIALMYAARFNTAEVTAMILQATAHPQVADFSCNTALHHAIECQKEDNVDLLLKHGFSPAESAAKVTTIEWAVCEGNPSIVQSLLNYSVDPETKNTQGDTLLIEACKLGHHAVADVLLKAGANPNAETQRPSNSYPHARTALCIACYKTNANLVRLLLAHGADAQGAPHPSQTPLGIAASKGHAEIVQLLLIHGAGVNSSTGTPHLRFTALINAAQACHLKTIELLLAQGASISHMDYYGRTALSHAASRGDLDVIKALLAAGAQVDEPDCKGRTPLSWAVMEARHKAADFLIQAGAVVTRPDKEGLTPISLAMRSKDEDMIRILYQ</sequence>
<dbReference type="EMBL" id="JBFTWV010000001">
    <property type="protein sequence ID" value="KAL2801339.1"/>
    <property type="molecule type" value="Genomic_DNA"/>
</dbReference>
<feature type="repeat" description="ANK" evidence="3">
    <location>
        <begin position="719"/>
        <end position="751"/>
    </location>
</feature>
<dbReference type="SMART" id="SM00248">
    <property type="entry name" value="ANK"/>
    <property type="match status" value="18"/>
</dbReference>
<evidence type="ECO:0000313" key="4">
    <source>
        <dbReference type="EMBL" id="KAL2801339.1"/>
    </source>
</evidence>
<organism evidence="4 5">
    <name type="scientific">Aspergillus keveii</name>
    <dbReference type="NCBI Taxonomy" id="714993"/>
    <lineage>
        <taxon>Eukaryota</taxon>
        <taxon>Fungi</taxon>
        <taxon>Dikarya</taxon>
        <taxon>Ascomycota</taxon>
        <taxon>Pezizomycotina</taxon>
        <taxon>Eurotiomycetes</taxon>
        <taxon>Eurotiomycetidae</taxon>
        <taxon>Eurotiales</taxon>
        <taxon>Aspergillaceae</taxon>
        <taxon>Aspergillus</taxon>
        <taxon>Aspergillus subgen. Nidulantes</taxon>
    </lineage>
</organism>
<evidence type="ECO:0000256" key="3">
    <source>
        <dbReference type="PROSITE-ProRule" id="PRU00023"/>
    </source>
</evidence>
<dbReference type="Pfam" id="PF12796">
    <property type="entry name" value="Ank_2"/>
    <property type="match status" value="4"/>
</dbReference>
<dbReference type="Proteomes" id="UP001610563">
    <property type="component" value="Unassembled WGS sequence"/>
</dbReference>
<proteinExistence type="predicted"/>
<keyword evidence="2 3" id="KW-0040">ANK repeat</keyword>
<feature type="repeat" description="ANK" evidence="3">
    <location>
        <begin position="650"/>
        <end position="682"/>
    </location>
</feature>
<reference evidence="4 5" key="1">
    <citation type="submission" date="2024-07" db="EMBL/GenBank/DDBJ databases">
        <title>Section-level genome sequencing and comparative genomics of Aspergillus sections Usti and Cavernicolus.</title>
        <authorList>
            <consortium name="Lawrence Berkeley National Laboratory"/>
            <person name="Nybo J.L."/>
            <person name="Vesth T.C."/>
            <person name="Theobald S."/>
            <person name="Frisvad J.C."/>
            <person name="Larsen T.O."/>
            <person name="Kjaerboelling I."/>
            <person name="Rothschild-Mancinelli K."/>
            <person name="Lyhne E.K."/>
            <person name="Kogle M.E."/>
            <person name="Barry K."/>
            <person name="Clum A."/>
            <person name="Na H."/>
            <person name="Ledsgaard L."/>
            <person name="Lin J."/>
            <person name="Lipzen A."/>
            <person name="Kuo A."/>
            <person name="Riley R."/>
            <person name="Mondo S."/>
            <person name="Labutti K."/>
            <person name="Haridas S."/>
            <person name="Pangalinan J."/>
            <person name="Salamov A.A."/>
            <person name="Simmons B.A."/>
            <person name="Magnuson J.K."/>
            <person name="Chen J."/>
            <person name="Drula E."/>
            <person name="Henrissat B."/>
            <person name="Wiebenga A."/>
            <person name="Lubbers R.J."/>
            <person name="Gomes A.C."/>
            <person name="Makela M.R."/>
            <person name="Stajich J."/>
            <person name="Grigoriev I.V."/>
            <person name="Mortensen U.H."/>
            <person name="De Vries R.P."/>
            <person name="Baker S.E."/>
            <person name="Andersen M.R."/>
        </authorList>
    </citation>
    <scope>NUCLEOTIDE SEQUENCE [LARGE SCALE GENOMIC DNA]</scope>
    <source>
        <strain evidence="4 5">CBS 209.92</strain>
    </source>
</reference>
<feature type="repeat" description="ANK" evidence="3">
    <location>
        <begin position="577"/>
        <end position="609"/>
    </location>
</feature>
<feature type="repeat" description="ANK" evidence="3">
    <location>
        <begin position="270"/>
        <end position="305"/>
    </location>
</feature>
<dbReference type="PROSITE" id="PS50088">
    <property type="entry name" value="ANK_REPEAT"/>
    <property type="match status" value="9"/>
</dbReference>
<keyword evidence="5" id="KW-1185">Reference proteome</keyword>
<accession>A0ABR4GQI8</accession>
<dbReference type="PROSITE" id="PS50297">
    <property type="entry name" value="ANK_REP_REGION"/>
    <property type="match status" value="7"/>
</dbReference>
<evidence type="ECO:0000256" key="1">
    <source>
        <dbReference type="ARBA" id="ARBA00022737"/>
    </source>
</evidence>
<protein>
    <submittedName>
        <fullName evidence="4">Ankyrin repeat-containing domain protein</fullName>
    </submittedName>
</protein>
<dbReference type="SUPFAM" id="SSF81383">
    <property type="entry name" value="F-box domain"/>
    <property type="match status" value="1"/>
</dbReference>
<name>A0ABR4GQI8_9EURO</name>
<keyword evidence="1" id="KW-0677">Repeat</keyword>
<gene>
    <name evidence="4" type="ORF">BJX66DRAFT_331504</name>
</gene>
<evidence type="ECO:0000313" key="5">
    <source>
        <dbReference type="Proteomes" id="UP001610563"/>
    </source>
</evidence>
<dbReference type="SUPFAM" id="SSF48403">
    <property type="entry name" value="Ankyrin repeat"/>
    <property type="match status" value="2"/>
</dbReference>
<feature type="repeat" description="ANK" evidence="3">
    <location>
        <begin position="306"/>
        <end position="335"/>
    </location>
</feature>
<feature type="repeat" description="ANK" evidence="3">
    <location>
        <begin position="237"/>
        <end position="269"/>
    </location>
</feature>
<dbReference type="InterPro" id="IPR002110">
    <property type="entry name" value="Ankyrin_rpt"/>
</dbReference>
<feature type="repeat" description="ANK" evidence="3">
    <location>
        <begin position="752"/>
        <end position="784"/>
    </location>
</feature>
<dbReference type="Gene3D" id="1.25.40.20">
    <property type="entry name" value="Ankyrin repeat-containing domain"/>
    <property type="match status" value="5"/>
</dbReference>
<dbReference type="Pfam" id="PF00023">
    <property type="entry name" value="Ank"/>
    <property type="match status" value="2"/>
</dbReference>
<dbReference type="PANTHER" id="PTHR24198">
    <property type="entry name" value="ANKYRIN REPEAT AND PROTEIN KINASE DOMAIN-CONTAINING PROTEIN"/>
    <property type="match status" value="1"/>
</dbReference>
<dbReference type="PANTHER" id="PTHR24198:SF165">
    <property type="entry name" value="ANKYRIN REPEAT-CONTAINING PROTEIN-RELATED"/>
    <property type="match status" value="1"/>
</dbReference>
<feature type="repeat" description="ANK" evidence="3">
    <location>
        <begin position="617"/>
        <end position="649"/>
    </location>
</feature>
<dbReference type="InterPro" id="IPR036770">
    <property type="entry name" value="Ankyrin_rpt-contain_sf"/>
</dbReference>
<evidence type="ECO:0000256" key="2">
    <source>
        <dbReference type="ARBA" id="ARBA00023043"/>
    </source>
</evidence>